<feature type="region of interest" description="Disordered" evidence="1">
    <location>
        <begin position="1"/>
        <end position="24"/>
    </location>
</feature>
<dbReference type="InterPro" id="IPR029063">
    <property type="entry name" value="SAM-dependent_MTases_sf"/>
</dbReference>
<protein>
    <recommendedName>
        <fullName evidence="4">Methyltransferase domain-containing protein</fullName>
    </recommendedName>
</protein>
<evidence type="ECO:0000313" key="3">
    <source>
        <dbReference type="Proteomes" id="UP000217103"/>
    </source>
</evidence>
<dbReference type="EMBL" id="FNKK01000002">
    <property type="protein sequence ID" value="SDQ81239.1"/>
    <property type="molecule type" value="Genomic_DNA"/>
</dbReference>
<organism evidence="2 3">
    <name type="scientific">Thermostaphylospora chromogena</name>
    <dbReference type="NCBI Taxonomy" id="35622"/>
    <lineage>
        <taxon>Bacteria</taxon>
        <taxon>Bacillati</taxon>
        <taxon>Actinomycetota</taxon>
        <taxon>Actinomycetes</taxon>
        <taxon>Streptosporangiales</taxon>
        <taxon>Thermomonosporaceae</taxon>
        <taxon>Thermostaphylospora</taxon>
    </lineage>
</organism>
<accession>A0A1H1DYA8</accession>
<dbReference type="Proteomes" id="UP000217103">
    <property type="component" value="Unassembled WGS sequence"/>
</dbReference>
<dbReference type="SUPFAM" id="SSF53335">
    <property type="entry name" value="S-adenosyl-L-methionine-dependent methyltransferases"/>
    <property type="match status" value="1"/>
</dbReference>
<name>A0A1H1DYA8_9ACTN</name>
<gene>
    <name evidence="2" type="ORF">SAMN04489764_2217</name>
</gene>
<proteinExistence type="predicted"/>
<evidence type="ECO:0000256" key="1">
    <source>
        <dbReference type="SAM" id="MobiDB-lite"/>
    </source>
</evidence>
<dbReference type="AlphaFoldDB" id="A0A1H1DYA8"/>
<reference evidence="2 3" key="1">
    <citation type="submission" date="2016-10" db="EMBL/GenBank/DDBJ databases">
        <authorList>
            <person name="de Groot N.N."/>
        </authorList>
    </citation>
    <scope>NUCLEOTIDE SEQUENCE [LARGE SCALE GENOMIC DNA]</scope>
    <source>
        <strain evidence="2 3">DSM 43794</strain>
    </source>
</reference>
<keyword evidence="3" id="KW-1185">Reference proteome</keyword>
<dbReference type="OrthoDB" id="5498854at2"/>
<dbReference type="Gene3D" id="3.40.50.150">
    <property type="entry name" value="Vaccinia Virus protein VP39"/>
    <property type="match status" value="1"/>
</dbReference>
<evidence type="ECO:0000313" key="2">
    <source>
        <dbReference type="EMBL" id="SDQ81239.1"/>
    </source>
</evidence>
<dbReference type="STRING" id="35622.SAMN04489764_2217"/>
<evidence type="ECO:0008006" key="4">
    <source>
        <dbReference type="Google" id="ProtNLM"/>
    </source>
</evidence>
<sequence length="281" mass="30707">MRHTAVTPAGSRTRRPVGTITRGTTGHNRLRRVDRWIIAVHGRMLASADRPVVVDLGYGASPVTTLELFTRLRRINPGVEVIGVEIDPARVAAALPYERPGLSFVLGGFELPVPRPPLLVRAFNVLRQYDEDEAWRAWDMLRSRLAPGGAVVEGTCSEIGHRAAWVGLNADGPVTLTLATRFAGFDRPSALAERLPKVLIHRNVSGERIHALLRDLDHAWDVCAPYGAYGVRQRWMAAVAQLAATWPVAVFPPLGGRARSRLGELTVPWSAVAPSKRPATP</sequence>